<dbReference type="Proteomes" id="UP000237351">
    <property type="component" value="Chromosome"/>
</dbReference>
<dbReference type="InterPro" id="IPR011042">
    <property type="entry name" value="6-blade_b-propeller_TolB-like"/>
</dbReference>
<dbReference type="AlphaFoldDB" id="A0A1W6N481"/>
<comment type="function">
    <text evidence="5">Part of the Tol-Pal system, which plays a role in outer membrane invagination during cell division and is important for maintaining outer membrane integrity.</text>
</comment>
<evidence type="ECO:0000259" key="6">
    <source>
        <dbReference type="Pfam" id="PF04052"/>
    </source>
</evidence>
<dbReference type="InterPro" id="IPR011659">
    <property type="entry name" value="WD40"/>
</dbReference>
<dbReference type="Gene3D" id="3.40.50.10070">
    <property type="entry name" value="TolB, N-terminal domain"/>
    <property type="match status" value="1"/>
</dbReference>
<keyword evidence="3 5" id="KW-0732">Signal</keyword>
<dbReference type="OrthoDB" id="9802240at2"/>
<sequence>MEMKMQGLYRILLALTLMFGAIPLQAEMRVDVTEGTMQPMPIAVLPFSGNTAETNQMGQNIASVISNDLESSGLFKPIDSSAFIQSQPSQEQIRFADWRAINAQALLKGQVHQTSDGRMRVEFRLFDVYSERQLIGYAFTATSETWRRIAHKVADQVYQRLSGESGYFDTKIIYVSRVKTGKRRVERLAIMDQDGANHRILSDGRALVLTPRLSPNLDLVAYLNFLNRKPNIYLMKMSTQQNEILGHFPGMTYAPRFSPDGTKLIMSYALEGTSSLYLMDLASRQVNRLTQEDGVIDVSPCFSPDGSQIVFVSDRGGKPQIYVMGTSDLSPRQISQGEGKYFSPVWSPRGDLIVFVKQHHGIFYIGVMKTDGSDERMITQGYMVDSPTWSPNGRVIMFTREDRSGQAKLHTIDITGYNERVVPTPHEAITAAWSPLIP</sequence>
<dbReference type="SUPFAM" id="SSF52964">
    <property type="entry name" value="TolB, N-terminal domain"/>
    <property type="match status" value="1"/>
</dbReference>
<evidence type="ECO:0000313" key="8">
    <source>
        <dbReference type="Proteomes" id="UP000237351"/>
    </source>
</evidence>
<keyword evidence="5" id="KW-0132">Cell division</keyword>
<evidence type="ECO:0000256" key="2">
    <source>
        <dbReference type="ARBA" id="ARBA00009820"/>
    </source>
</evidence>
<evidence type="ECO:0000256" key="5">
    <source>
        <dbReference type="HAMAP-Rule" id="MF_00671"/>
    </source>
</evidence>
<evidence type="ECO:0000313" key="7">
    <source>
        <dbReference type="EMBL" id="ARN84663.1"/>
    </source>
</evidence>
<dbReference type="GO" id="GO:0051301">
    <property type="term" value="P:cell division"/>
    <property type="evidence" value="ECO:0007669"/>
    <property type="project" value="UniProtKB-UniRule"/>
</dbReference>
<dbReference type="EMBL" id="CP008743">
    <property type="protein sequence ID" value="ARN84663.1"/>
    <property type="molecule type" value="Genomic_DNA"/>
</dbReference>
<dbReference type="STRING" id="1414854.GQ61_04360"/>
<dbReference type="HAMAP" id="MF_00671">
    <property type="entry name" value="TolB"/>
    <property type="match status" value="1"/>
</dbReference>
<evidence type="ECO:0000256" key="4">
    <source>
        <dbReference type="ARBA" id="ARBA00022764"/>
    </source>
</evidence>
<evidence type="ECO:0000256" key="1">
    <source>
        <dbReference type="ARBA" id="ARBA00004418"/>
    </source>
</evidence>
<feature type="domain" description="TolB N-terminal" evidence="6">
    <location>
        <begin position="29"/>
        <end position="134"/>
    </location>
</feature>
<dbReference type="PANTHER" id="PTHR36842:SF1">
    <property type="entry name" value="PROTEIN TOLB"/>
    <property type="match status" value="1"/>
</dbReference>
<accession>A0A1W6N481</accession>
<dbReference type="GO" id="GO:0042597">
    <property type="term" value="C:periplasmic space"/>
    <property type="evidence" value="ECO:0007669"/>
    <property type="project" value="UniProtKB-SubCell"/>
</dbReference>
<protein>
    <recommendedName>
        <fullName evidence="5">Tol-Pal system protein TolB</fullName>
    </recommendedName>
</protein>
<dbReference type="KEGG" id="naf:GQ61_04360"/>
<comment type="similarity">
    <text evidence="2 5">Belongs to the TolB family.</text>
</comment>
<dbReference type="InterPro" id="IPR007195">
    <property type="entry name" value="TolB_N"/>
</dbReference>
<dbReference type="Pfam" id="PF07676">
    <property type="entry name" value="PD40"/>
    <property type="match status" value="3"/>
</dbReference>
<evidence type="ECO:0000256" key="3">
    <source>
        <dbReference type="ARBA" id="ARBA00022729"/>
    </source>
</evidence>
<dbReference type="PANTHER" id="PTHR36842">
    <property type="entry name" value="PROTEIN TOLB HOMOLOG"/>
    <property type="match status" value="1"/>
</dbReference>
<dbReference type="NCBIfam" id="TIGR02800">
    <property type="entry name" value="propeller_TolB"/>
    <property type="match status" value="1"/>
</dbReference>
<name>A0A1W6N481_9PROT</name>
<dbReference type="Gene3D" id="2.120.10.30">
    <property type="entry name" value="TolB, C-terminal domain"/>
    <property type="match status" value="1"/>
</dbReference>
<dbReference type="Pfam" id="PF04052">
    <property type="entry name" value="TolB_N"/>
    <property type="match status" value="1"/>
</dbReference>
<reference evidence="7 8" key="1">
    <citation type="submission" date="2014-06" db="EMBL/GenBank/DDBJ databases">
        <title>The genome of the endonuclear symbiont Nucleicultrix amoebiphila.</title>
        <authorList>
            <person name="Schulz F."/>
            <person name="Horn M."/>
        </authorList>
    </citation>
    <scope>NUCLEOTIDE SEQUENCE [LARGE SCALE GENOMIC DNA]</scope>
    <source>
        <strain evidence="7 8">FS5</strain>
    </source>
</reference>
<organism evidence="7 8">
    <name type="scientific">Candidatus Nucleicultrix amoebiphila FS5</name>
    <dbReference type="NCBI Taxonomy" id="1414854"/>
    <lineage>
        <taxon>Bacteria</taxon>
        <taxon>Pseudomonadati</taxon>
        <taxon>Pseudomonadota</taxon>
        <taxon>Alphaproteobacteria</taxon>
        <taxon>Holosporales</taxon>
        <taxon>Candidatus Nucleicultricaceae</taxon>
        <taxon>Candidatus Nucleicultrix</taxon>
    </lineage>
</organism>
<dbReference type="GO" id="GO:0017038">
    <property type="term" value="P:protein import"/>
    <property type="evidence" value="ECO:0007669"/>
    <property type="project" value="InterPro"/>
</dbReference>
<gene>
    <name evidence="5 7" type="primary">tolB</name>
    <name evidence="7" type="ORF">GQ61_04360</name>
</gene>
<dbReference type="InterPro" id="IPR014167">
    <property type="entry name" value="Tol-Pal_TolB"/>
</dbReference>
<keyword evidence="5" id="KW-0131">Cell cycle</keyword>
<dbReference type="SUPFAM" id="SSF69304">
    <property type="entry name" value="Tricorn protease N-terminal domain"/>
    <property type="match status" value="1"/>
</dbReference>
<comment type="subunit">
    <text evidence="5">The Tol-Pal system is composed of five core proteins: the inner membrane proteins TolA, TolQ and TolR, the periplasmic protein TolB and the outer membrane protein Pal. They form a network linking the inner and outer membranes and the peptidoglycan layer.</text>
</comment>
<comment type="subcellular location">
    <subcellularLocation>
        <location evidence="1 5">Periplasm</location>
    </subcellularLocation>
</comment>
<keyword evidence="4 5" id="KW-0574">Periplasm</keyword>
<keyword evidence="8" id="KW-1185">Reference proteome</keyword>
<proteinExistence type="inferred from homology"/>